<dbReference type="Pfam" id="PF04883">
    <property type="entry name" value="HK97-gp10_like"/>
    <property type="match status" value="1"/>
</dbReference>
<comment type="caution">
    <text evidence="2">The sequence shown here is derived from an EMBL/GenBank/DDBJ whole genome shotgun (WGS) entry which is preliminary data.</text>
</comment>
<accession>A0ABW2UWL7</accession>
<evidence type="ECO:0000313" key="2">
    <source>
        <dbReference type="EMBL" id="MFC7748312.1"/>
    </source>
</evidence>
<protein>
    <submittedName>
        <fullName evidence="2">HK97-gp10 family putative phage morphogenesis protein</fullName>
    </submittedName>
</protein>
<evidence type="ECO:0000256" key="1">
    <source>
        <dbReference type="SAM" id="MobiDB-lite"/>
    </source>
</evidence>
<gene>
    <name evidence="2" type="ORF">ACFQU8_14060</name>
</gene>
<name>A0ABW2UWL7_9BACI</name>
<proteinExistence type="predicted"/>
<keyword evidence="3" id="KW-1185">Reference proteome</keyword>
<sequence>MGVDIDSKSIEKNLKQMAAKEKKVRNKALKKASQEFASSLEDNTPYDPESGNKKHMKDDVVYSGVDSDGEVTVGYGSDTAPRVHFVETGTINIRPQGFMQQTQENFESEFKNIMENEIKGGLGL</sequence>
<evidence type="ECO:0000313" key="3">
    <source>
        <dbReference type="Proteomes" id="UP001596620"/>
    </source>
</evidence>
<dbReference type="NCBIfam" id="TIGR01725">
    <property type="entry name" value="phge_HK97_gp10"/>
    <property type="match status" value="1"/>
</dbReference>
<dbReference type="RefSeq" id="WP_382361641.1">
    <property type="nucleotide sequence ID" value="NZ_JBHTGR010000057.1"/>
</dbReference>
<reference evidence="3" key="1">
    <citation type="journal article" date="2019" name="Int. J. Syst. Evol. Microbiol.">
        <title>The Global Catalogue of Microorganisms (GCM) 10K type strain sequencing project: providing services to taxonomists for standard genome sequencing and annotation.</title>
        <authorList>
            <consortium name="The Broad Institute Genomics Platform"/>
            <consortium name="The Broad Institute Genome Sequencing Center for Infectious Disease"/>
            <person name="Wu L."/>
            <person name="Ma J."/>
        </authorList>
    </citation>
    <scope>NUCLEOTIDE SEQUENCE [LARGE SCALE GENOMIC DNA]</scope>
    <source>
        <strain evidence="3">JCM 30234</strain>
    </source>
</reference>
<dbReference type="InterPro" id="IPR010064">
    <property type="entry name" value="HK97-gp10_tail"/>
</dbReference>
<dbReference type="Proteomes" id="UP001596620">
    <property type="component" value="Unassembled WGS sequence"/>
</dbReference>
<dbReference type="EMBL" id="JBHTGR010000057">
    <property type="protein sequence ID" value="MFC7748312.1"/>
    <property type="molecule type" value="Genomic_DNA"/>
</dbReference>
<organism evidence="2 3">
    <name type="scientific">Lentibacillus kimchii</name>
    <dbReference type="NCBI Taxonomy" id="1542911"/>
    <lineage>
        <taxon>Bacteria</taxon>
        <taxon>Bacillati</taxon>
        <taxon>Bacillota</taxon>
        <taxon>Bacilli</taxon>
        <taxon>Bacillales</taxon>
        <taxon>Bacillaceae</taxon>
        <taxon>Lentibacillus</taxon>
    </lineage>
</organism>
<feature type="region of interest" description="Disordered" evidence="1">
    <location>
        <begin position="25"/>
        <end position="58"/>
    </location>
</feature>